<name>A0AAF0DG22_9EURO</name>
<gene>
    <name evidence="3" type="ORF">PRK78_003369</name>
</gene>
<keyword evidence="2" id="KW-1133">Transmembrane helix</keyword>
<evidence type="ECO:0000256" key="1">
    <source>
        <dbReference type="SAM" id="MobiDB-lite"/>
    </source>
</evidence>
<keyword evidence="2" id="KW-0812">Transmembrane</keyword>
<evidence type="ECO:0000256" key="2">
    <source>
        <dbReference type="SAM" id="Phobius"/>
    </source>
</evidence>
<keyword evidence="4" id="KW-1185">Reference proteome</keyword>
<feature type="region of interest" description="Disordered" evidence="1">
    <location>
        <begin position="1"/>
        <end position="25"/>
    </location>
</feature>
<organism evidence="3 4">
    <name type="scientific">Emydomyces testavorans</name>
    <dbReference type="NCBI Taxonomy" id="2070801"/>
    <lineage>
        <taxon>Eukaryota</taxon>
        <taxon>Fungi</taxon>
        <taxon>Dikarya</taxon>
        <taxon>Ascomycota</taxon>
        <taxon>Pezizomycotina</taxon>
        <taxon>Eurotiomycetes</taxon>
        <taxon>Eurotiomycetidae</taxon>
        <taxon>Onygenales</taxon>
        <taxon>Nannizziopsiaceae</taxon>
        <taxon>Emydomyces</taxon>
    </lineage>
</organism>
<feature type="region of interest" description="Disordered" evidence="1">
    <location>
        <begin position="68"/>
        <end position="89"/>
    </location>
</feature>
<feature type="compositionally biased region" description="Polar residues" evidence="1">
    <location>
        <begin position="11"/>
        <end position="23"/>
    </location>
</feature>
<keyword evidence="2" id="KW-0472">Membrane</keyword>
<proteinExistence type="predicted"/>
<accession>A0AAF0DG22</accession>
<dbReference type="EMBL" id="CP120628">
    <property type="protein sequence ID" value="WEW57902.1"/>
    <property type="molecule type" value="Genomic_DNA"/>
</dbReference>
<reference evidence="3" key="1">
    <citation type="submission" date="2023-03" db="EMBL/GenBank/DDBJ databases">
        <title>Emydomyces testavorans Genome Sequence.</title>
        <authorList>
            <person name="Hoyer L."/>
        </authorList>
    </citation>
    <scope>NUCLEOTIDE SEQUENCE</scope>
    <source>
        <strain evidence="3">16-2883</strain>
    </source>
</reference>
<evidence type="ECO:0000313" key="4">
    <source>
        <dbReference type="Proteomes" id="UP001219355"/>
    </source>
</evidence>
<sequence>MASKFSIIARPSSSETSQVQSTADAPPKQEASFQLVSVIAGIVGTLMTAFTILALYIYLRRKRGRQHATKRISAESTSTTVAPSRQSYGLRSTSSLPSWNKLKNEKIVSLTRSPCVTIPPPVLALPLCGLDEPPIRFQPASFQRYHRKSEAYAVPASTALSRQVGQLREQDLFCTRNIQDITGNFTGPLSEENGTSGSSLCQSPVTKVALPNFPSPISPCGVSITTRTGSSRDSSIEMHRLSHFECMHRISRSIPSPSLEIPDEFRFGVPVSNTPCRVYENSCKRNRTRSCSSSVIVLPGRSANNSISSKAPLRATASIISRWRKVRDAEVEWAESDLFDLLQSISDLAVDDDVYGEGNIIKGWGGYKTPPV</sequence>
<dbReference type="Proteomes" id="UP001219355">
    <property type="component" value="Chromosome 2"/>
</dbReference>
<feature type="compositionally biased region" description="Polar residues" evidence="1">
    <location>
        <begin position="74"/>
        <end position="89"/>
    </location>
</feature>
<dbReference type="AlphaFoldDB" id="A0AAF0DG22"/>
<feature type="transmembrane region" description="Helical" evidence="2">
    <location>
        <begin position="35"/>
        <end position="59"/>
    </location>
</feature>
<protein>
    <submittedName>
        <fullName evidence="3">Uncharacterized protein</fullName>
    </submittedName>
</protein>
<evidence type="ECO:0000313" key="3">
    <source>
        <dbReference type="EMBL" id="WEW57902.1"/>
    </source>
</evidence>